<protein>
    <recommendedName>
        <fullName evidence="5">SHSP domain-containing protein</fullName>
    </recommendedName>
</protein>
<comment type="caution">
    <text evidence="6">The sequence shown here is derived from an EMBL/GenBank/DDBJ whole genome shotgun (WGS) entry which is preliminary data.</text>
</comment>
<feature type="region of interest" description="Disordered" evidence="4">
    <location>
        <begin position="72"/>
        <end position="110"/>
    </location>
</feature>
<dbReference type="EMBL" id="JAPVEB010000001">
    <property type="protein sequence ID" value="KAJ5284661.1"/>
    <property type="molecule type" value="Genomic_DNA"/>
</dbReference>
<dbReference type="CDD" id="cd06464">
    <property type="entry name" value="ACD_sHsps-like"/>
    <property type="match status" value="1"/>
</dbReference>
<evidence type="ECO:0000256" key="1">
    <source>
        <dbReference type="ARBA" id="ARBA00023016"/>
    </source>
</evidence>
<dbReference type="Proteomes" id="UP001220256">
    <property type="component" value="Unassembled WGS sequence"/>
</dbReference>
<dbReference type="InterPro" id="IPR008978">
    <property type="entry name" value="HSP20-like_chaperone"/>
</dbReference>
<dbReference type="InterPro" id="IPR031107">
    <property type="entry name" value="Small_HSP"/>
</dbReference>
<dbReference type="InterPro" id="IPR002068">
    <property type="entry name" value="A-crystallin/Hsp20_dom"/>
</dbReference>
<sequence length="161" mass="18210">MSLLRTSFPGSGDFAPLFRLLDDYDDHRSGRNQATVRSFSPRFDIRESEEAYHFDGELPGIDQKDIDIEFSDPQTLVVKGRSEREYHTEPPAEDKEGTKDTGTKPTHRFWASERSVGEFQRVFSFPTPVDQHNVKASLKHGILSINVPKATAATSKKITIE</sequence>
<proteinExistence type="inferred from homology"/>
<comment type="similarity">
    <text evidence="2 3">Belongs to the small heat shock protein (HSP20) family.</text>
</comment>
<name>A0ABQ8X1E8_PENCH</name>
<keyword evidence="7" id="KW-1185">Reference proteome</keyword>
<evidence type="ECO:0000256" key="2">
    <source>
        <dbReference type="PROSITE-ProRule" id="PRU00285"/>
    </source>
</evidence>
<dbReference type="SUPFAM" id="SSF49764">
    <property type="entry name" value="HSP20-like chaperones"/>
    <property type="match status" value="1"/>
</dbReference>
<feature type="domain" description="SHSP" evidence="5">
    <location>
        <begin position="34"/>
        <end position="161"/>
    </location>
</feature>
<dbReference type="PANTHER" id="PTHR11527">
    <property type="entry name" value="HEAT-SHOCK PROTEIN 20 FAMILY MEMBER"/>
    <property type="match status" value="1"/>
</dbReference>
<gene>
    <name evidence="6" type="ORF">N7505_002641</name>
</gene>
<evidence type="ECO:0000256" key="4">
    <source>
        <dbReference type="SAM" id="MobiDB-lite"/>
    </source>
</evidence>
<dbReference type="Pfam" id="PF00011">
    <property type="entry name" value="HSP20"/>
    <property type="match status" value="1"/>
</dbReference>
<reference evidence="6 7" key="1">
    <citation type="journal article" date="2023" name="IMA Fungus">
        <title>Comparative genomic study of the Penicillium genus elucidates a diverse pangenome and 15 lateral gene transfer events.</title>
        <authorList>
            <person name="Petersen C."/>
            <person name="Sorensen T."/>
            <person name="Nielsen M.R."/>
            <person name="Sondergaard T.E."/>
            <person name="Sorensen J.L."/>
            <person name="Fitzpatrick D.A."/>
            <person name="Frisvad J.C."/>
            <person name="Nielsen K.L."/>
        </authorList>
    </citation>
    <scope>NUCLEOTIDE SEQUENCE [LARGE SCALE GENOMIC DNA]</scope>
    <source>
        <strain evidence="6 7">IBT 3361</strain>
    </source>
</reference>
<organism evidence="6 7">
    <name type="scientific">Penicillium chrysogenum</name>
    <name type="common">Penicillium notatum</name>
    <dbReference type="NCBI Taxonomy" id="5076"/>
    <lineage>
        <taxon>Eukaryota</taxon>
        <taxon>Fungi</taxon>
        <taxon>Dikarya</taxon>
        <taxon>Ascomycota</taxon>
        <taxon>Pezizomycotina</taxon>
        <taxon>Eurotiomycetes</taxon>
        <taxon>Eurotiomycetidae</taxon>
        <taxon>Eurotiales</taxon>
        <taxon>Aspergillaceae</taxon>
        <taxon>Penicillium</taxon>
        <taxon>Penicillium chrysogenum species complex</taxon>
    </lineage>
</organism>
<dbReference type="PROSITE" id="PS01031">
    <property type="entry name" value="SHSP"/>
    <property type="match status" value="1"/>
</dbReference>
<evidence type="ECO:0000313" key="6">
    <source>
        <dbReference type="EMBL" id="KAJ5284661.1"/>
    </source>
</evidence>
<evidence type="ECO:0000313" key="7">
    <source>
        <dbReference type="Proteomes" id="UP001220256"/>
    </source>
</evidence>
<evidence type="ECO:0000256" key="3">
    <source>
        <dbReference type="RuleBase" id="RU003616"/>
    </source>
</evidence>
<accession>A0ABQ8X1E8</accession>
<keyword evidence="1" id="KW-0346">Stress response</keyword>
<evidence type="ECO:0000259" key="5">
    <source>
        <dbReference type="PROSITE" id="PS01031"/>
    </source>
</evidence>
<dbReference type="Gene3D" id="2.60.40.790">
    <property type="match status" value="1"/>
</dbReference>
<feature type="compositionally biased region" description="Basic and acidic residues" evidence="4">
    <location>
        <begin position="80"/>
        <end position="102"/>
    </location>
</feature>